<feature type="signal peptide" evidence="2">
    <location>
        <begin position="1"/>
        <end position="27"/>
    </location>
</feature>
<proteinExistence type="predicted"/>
<dbReference type="RefSeq" id="WP_113961922.1">
    <property type="nucleotide sequence ID" value="NZ_QNRR01000017.1"/>
</dbReference>
<dbReference type="EMBL" id="QNRR01000017">
    <property type="protein sequence ID" value="RBP36324.1"/>
    <property type="molecule type" value="Genomic_DNA"/>
</dbReference>
<evidence type="ECO:0000313" key="3">
    <source>
        <dbReference type="EMBL" id="RBP36324.1"/>
    </source>
</evidence>
<name>A0A366H5Y6_9BACT</name>
<dbReference type="AlphaFoldDB" id="A0A366H5Y6"/>
<feature type="chain" id="PRO_5016703607" evidence="2">
    <location>
        <begin position="28"/>
        <end position="292"/>
    </location>
</feature>
<protein>
    <submittedName>
        <fullName evidence="3">Uncharacterized protein</fullName>
    </submittedName>
</protein>
<feature type="region of interest" description="Disordered" evidence="1">
    <location>
        <begin position="29"/>
        <end position="48"/>
    </location>
</feature>
<sequence>MRFSSSAILRALLLPVLVLSLGVTAGAQEKTGKSAKSKEDKPKVPEGLVGDEHVREEFGVNDFTTPSIRKVFDSLDALGTLPYDQLKRPISEKAPSDRVLLALGLGTLIGDGFLVVQCEKIEEMENVGRAILKYAKALGAGLRINKHSQSLLENSLKGDWDKLRAELASTQADVEGEMVQLRDSDVAHLIALGGWLRAFEIATEAVAANYSEDKSRALGRSDVVEYFLNSLESLHPDIQAQPAIQTLHDGLEAMIPILDVPEGKAFTLDEVKDLKEKAHLLAGVVQQELPKK</sequence>
<dbReference type="OrthoDB" id="182954at2"/>
<gene>
    <name evidence="3" type="ORF">DES53_11713</name>
</gene>
<comment type="caution">
    <text evidence="3">The sequence shown here is derived from an EMBL/GenBank/DDBJ whole genome shotgun (WGS) entry which is preliminary data.</text>
</comment>
<keyword evidence="2" id="KW-0732">Signal</keyword>
<accession>A0A366H5Y6</accession>
<keyword evidence="4" id="KW-1185">Reference proteome</keyword>
<feature type="compositionally biased region" description="Basic and acidic residues" evidence="1">
    <location>
        <begin position="30"/>
        <end position="48"/>
    </location>
</feature>
<dbReference type="Proteomes" id="UP000253426">
    <property type="component" value="Unassembled WGS sequence"/>
</dbReference>
<evidence type="ECO:0000256" key="2">
    <source>
        <dbReference type="SAM" id="SignalP"/>
    </source>
</evidence>
<evidence type="ECO:0000313" key="4">
    <source>
        <dbReference type="Proteomes" id="UP000253426"/>
    </source>
</evidence>
<reference evidence="3 4" key="1">
    <citation type="submission" date="2018-06" db="EMBL/GenBank/DDBJ databases">
        <title>Genomic Encyclopedia of Type Strains, Phase IV (KMG-IV): sequencing the most valuable type-strain genomes for metagenomic binning, comparative biology and taxonomic classification.</title>
        <authorList>
            <person name="Goeker M."/>
        </authorList>
    </citation>
    <scope>NUCLEOTIDE SEQUENCE [LARGE SCALE GENOMIC DNA]</scope>
    <source>
        <strain evidence="3 4">DSM 25532</strain>
    </source>
</reference>
<organism evidence="3 4">
    <name type="scientific">Roseimicrobium gellanilyticum</name>
    <dbReference type="NCBI Taxonomy" id="748857"/>
    <lineage>
        <taxon>Bacteria</taxon>
        <taxon>Pseudomonadati</taxon>
        <taxon>Verrucomicrobiota</taxon>
        <taxon>Verrucomicrobiia</taxon>
        <taxon>Verrucomicrobiales</taxon>
        <taxon>Verrucomicrobiaceae</taxon>
        <taxon>Roseimicrobium</taxon>
    </lineage>
</organism>
<evidence type="ECO:0000256" key="1">
    <source>
        <dbReference type="SAM" id="MobiDB-lite"/>
    </source>
</evidence>